<organism evidence="1 2">
    <name type="scientific">Arachis hypogaea</name>
    <name type="common">Peanut</name>
    <dbReference type="NCBI Taxonomy" id="3818"/>
    <lineage>
        <taxon>Eukaryota</taxon>
        <taxon>Viridiplantae</taxon>
        <taxon>Streptophyta</taxon>
        <taxon>Embryophyta</taxon>
        <taxon>Tracheophyta</taxon>
        <taxon>Spermatophyta</taxon>
        <taxon>Magnoliopsida</taxon>
        <taxon>eudicotyledons</taxon>
        <taxon>Gunneridae</taxon>
        <taxon>Pentapetalae</taxon>
        <taxon>rosids</taxon>
        <taxon>fabids</taxon>
        <taxon>Fabales</taxon>
        <taxon>Fabaceae</taxon>
        <taxon>Papilionoideae</taxon>
        <taxon>50 kb inversion clade</taxon>
        <taxon>dalbergioids sensu lato</taxon>
        <taxon>Dalbergieae</taxon>
        <taxon>Pterocarpus clade</taxon>
        <taxon>Arachis</taxon>
    </lineage>
</organism>
<accession>A0A6B9V6Q5</accession>
<sequence length="55" mass="6279">MELCFALRVDNSLGAVTVFQKIRSFVTFFYIRTSNLMRQRIPVGLPLFENVVGAI</sequence>
<dbReference type="Proteomes" id="UP000464620">
    <property type="component" value="Chromosome B09"/>
</dbReference>
<gene>
    <name evidence="1" type="ORF">DS421_19g652160</name>
</gene>
<name>A0A6B9V6Q5_ARAHY</name>
<proteinExistence type="predicted"/>
<dbReference type="AlphaFoldDB" id="A0A6B9V6Q5"/>
<evidence type="ECO:0000313" key="1">
    <source>
        <dbReference type="EMBL" id="QHN77376.1"/>
    </source>
</evidence>
<evidence type="ECO:0000313" key="2">
    <source>
        <dbReference type="Proteomes" id="UP000464620"/>
    </source>
</evidence>
<reference evidence="1 2" key="1">
    <citation type="submission" date="2020-01" db="EMBL/GenBank/DDBJ databases">
        <title>Genome sequence of Arachis hypogaea, cultivar Shitouqi.</title>
        <authorList>
            <person name="Zhuang W."/>
            <person name="Chen H."/>
            <person name="Varshney R."/>
            <person name="Wang D."/>
            <person name="Ming R."/>
        </authorList>
    </citation>
    <scope>NUCLEOTIDE SEQUENCE [LARGE SCALE GENOMIC DNA]</scope>
    <source>
        <tissue evidence="1">Young leaf</tissue>
    </source>
</reference>
<dbReference type="EMBL" id="CP031001">
    <property type="protein sequence ID" value="QHN77376.1"/>
    <property type="molecule type" value="Genomic_DNA"/>
</dbReference>
<protein>
    <submittedName>
        <fullName evidence="1">Uncharacterized protein</fullName>
    </submittedName>
</protein>